<evidence type="ECO:0000313" key="2">
    <source>
        <dbReference type="Proteomes" id="UP001259803"/>
    </source>
</evidence>
<protein>
    <recommendedName>
        <fullName evidence="3">CD-NTase-associated protein 12/Pycsar effector protein TIR domain-containing protein</fullName>
    </recommendedName>
</protein>
<proteinExistence type="predicted"/>
<keyword evidence="2" id="KW-1185">Reference proteome</keyword>
<sequence length="101" mass="10980">MKTREHCEKGGLEVTNDSGCDDLGEMVFSCPFAQSNGAERTNVSANLQELGMNQALAKLLVLNARDNYALILLISPEFLSIGKNNLGWYVIVLVPDVPTPV</sequence>
<dbReference type="RefSeq" id="WP_311339714.1">
    <property type="nucleotide sequence ID" value="NZ_JAVRHS010000002.1"/>
</dbReference>
<dbReference type="Proteomes" id="UP001259803">
    <property type="component" value="Unassembled WGS sequence"/>
</dbReference>
<gene>
    <name evidence="1" type="ORF">RM533_02900</name>
</gene>
<evidence type="ECO:0000313" key="1">
    <source>
        <dbReference type="EMBL" id="MDT0575131.1"/>
    </source>
</evidence>
<reference evidence="1 2" key="1">
    <citation type="submission" date="2023-09" db="EMBL/GenBank/DDBJ databases">
        <authorList>
            <person name="Rey-Velasco X."/>
        </authorList>
    </citation>
    <scope>NUCLEOTIDE SEQUENCE [LARGE SCALE GENOMIC DNA]</scope>
    <source>
        <strain evidence="1 2">F390</strain>
    </source>
</reference>
<dbReference type="EMBL" id="JAVRHS010000002">
    <property type="protein sequence ID" value="MDT0575131.1"/>
    <property type="molecule type" value="Genomic_DNA"/>
</dbReference>
<comment type="caution">
    <text evidence="1">The sequence shown here is derived from an EMBL/GenBank/DDBJ whole genome shotgun (WGS) entry which is preliminary data.</text>
</comment>
<accession>A0ABU2ZFK0</accession>
<evidence type="ECO:0008006" key="3">
    <source>
        <dbReference type="Google" id="ProtNLM"/>
    </source>
</evidence>
<organism evidence="1 2">
    <name type="scientific">Croceicoccus esteveae</name>
    <dbReference type="NCBI Taxonomy" id="3075597"/>
    <lineage>
        <taxon>Bacteria</taxon>
        <taxon>Pseudomonadati</taxon>
        <taxon>Pseudomonadota</taxon>
        <taxon>Alphaproteobacteria</taxon>
        <taxon>Sphingomonadales</taxon>
        <taxon>Erythrobacteraceae</taxon>
        <taxon>Croceicoccus</taxon>
    </lineage>
</organism>
<name>A0ABU2ZFK0_9SPHN</name>